<name>A0A4S2MJ71_9PEZI</name>
<dbReference type="AlphaFoldDB" id="A0A4S2MJ71"/>
<evidence type="ECO:0000313" key="2">
    <source>
        <dbReference type="EMBL" id="TGZ76805.1"/>
    </source>
</evidence>
<keyword evidence="3" id="KW-1185">Reference proteome</keyword>
<proteinExistence type="predicted"/>
<dbReference type="Proteomes" id="UP000298138">
    <property type="component" value="Unassembled WGS sequence"/>
</dbReference>
<sequence length="185" mass="20655">AYPPLLCLLPLSPLRPPFFQPSTPPTATPPSLLLPRHHNYHQNHDPHTPTTILDLFTTGAEPQPTTTQQPYRYDIDVPPPSPPTKPTPDQTRYTLSLRYDSVSIDKTIKPKPFAPLVAIGVTVRTRASKREVRDGTQWEKRGVKSLVKRMRRWGKGWGSISRGSGSGAAGTGGEGGVWRLWFWGW</sequence>
<gene>
    <name evidence="2" type="ORF">EX30DRAFT_389252</name>
</gene>
<reference evidence="2 3" key="1">
    <citation type="submission" date="2019-04" db="EMBL/GenBank/DDBJ databases">
        <title>Comparative genomics and transcriptomics to analyze fruiting body development in filamentous ascomycetes.</title>
        <authorList>
            <consortium name="DOE Joint Genome Institute"/>
            <person name="Lutkenhaus R."/>
            <person name="Traeger S."/>
            <person name="Breuer J."/>
            <person name="Kuo A."/>
            <person name="Lipzen A."/>
            <person name="Pangilinan J."/>
            <person name="Dilworth D."/>
            <person name="Sandor L."/>
            <person name="Poggeler S."/>
            <person name="Barry K."/>
            <person name="Grigoriev I.V."/>
            <person name="Nowrousian M."/>
        </authorList>
    </citation>
    <scope>NUCLEOTIDE SEQUENCE [LARGE SCALE GENOMIC DNA]</scope>
    <source>
        <strain evidence="2 3">CBS 389.68</strain>
    </source>
</reference>
<feature type="compositionally biased region" description="Pro residues" evidence="1">
    <location>
        <begin position="77"/>
        <end position="86"/>
    </location>
</feature>
<dbReference type="EMBL" id="ML220166">
    <property type="protein sequence ID" value="TGZ76805.1"/>
    <property type="molecule type" value="Genomic_DNA"/>
</dbReference>
<protein>
    <submittedName>
        <fullName evidence="2">Uncharacterized protein</fullName>
    </submittedName>
</protein>
<feature type="non-terminal residue" evidence="2">
    <location>
        <position position="1"/>
    </location>
</feature>
<evidence type="ECO:0000256" key="1">
    <source>
        <dbReference type="SAM" id="MobiDB-lite"/>
    </source>
</evidence>
<dbReference type="InParanoid" id="A0A4S2MJ71"/>
<evidence type="ECO:0000313" key="3">
    <source>
        <dbReference type="Proteomes" id="UP000298138"/>
    </source>
</evidence>
<organism evidence="2 3">
    <name type="scientific">Ascodesmis nigricans</name>
    <dbReference type="NCBI Taxonomy" id="341454"/>
    <lineage>
        <taxon>Eukaryota</taxon>
        <taxon>Fungi</taxon>
        <taxon>Dikarya</taxon>
        <taxon>Ascomycota</taxon>
        <taxon>Pezizomycotina</taxon>
        <taxon>Pezizomycetes</taxon>
        <taxon>Pezizales</taxon>
        <taxon>Ascodesmidaceae</taxon>
        <taxon>Ascodesmis</taxon>
    </lineage>
</organism>
<accession>A0A4S2MJ71</accession>
<feature type="region of interest" description="Disordered" evidence="1">
    <location>
        <begin position="20"/>
        <end position="91"/>
    </location>
</feature>